<feature type="transmembrane region" description="Helical" evidence="1">
    <location>
        <begin position="394"/>
        <end position="412"/>
    </location>
</feature>
<dbReference type="SMART" id="SM00471">
    <property type="entry name" value="HDc"/>
    <property type="match status" value="1"/>
</dbReference>
<dbReference type="InterPro" id="IPR052722">
    <property type="entry name" value="PgpH_phosphodiesterase"/>
</dbReference>
<dbReference type="Pfam" id="PF07698">
    <property type="entry name" value="7TM-7TMR_HD"/>
    <property type="match status" value="1"/>
</dbReference>
<dbReference type="PANTHER" id="PTHR36442">
    <property type="entry name" value="CYCLIC-DI-AMP PHOSPHODIESTERASE PGPH"/>
    <property type="match status" value="1"/>
</dbReference>
<feature type="transmembrane region" description="Helical" evidence="1">
    <location>
        <begin position="424"/>
        <end position="445"/>
    </location>
</feature>
<dbReference type="Gene3D" id="1.10.3210.10">
    <property type="entry name" value="Hypothetical protein af1432"/>
    <property type="match status" value="1"/>
</dbReference>
<protein>
    <recommendedName>
        <fullName evidence="2">HD domain-containing protein</fullName>
    </recommendedName>
</protein>
<feature type="transmembrane region" description="Helical" evidence="1">
    <location>
        <begin position="266"/>
        <end position="288"/>
    </location>
</feature>
<evidence type="ECO:0000259" key="2">
    <source>
        <dbReference type="PROSITE" id="PS51831"/>
    </source>
</evidence>
<dbReference type="PANTHER" id="PTHR36442:SF1">
    <property type="entry name" value="CYCLIC-DI-AMP PHOSPHODIESTERASE PGPH"/>
    <property type="match status" value="1"/>
</dbReference>
<dbReference type="Pfam" id="PF07697">
    <property type="entry name" value="7TMR-HDED"/>
    <property type="match status" value="1"/>
</dbReference>
<sequence length="687" mass="78913">MNRHNQQNSLTPKALIYRIVITVTALFIVCLYMPRDERSTYQFDVGKPWRYSQLIATYDFPIYKSAETIQTEQDSILQHYEPYFAIDETVGKEQIEKFKATINGQKPATIPANYLAYVENKLEHIYAQGVMDTENFDQMHSDEVASIRIFAQNVAKEQPMTQVFSHKTAYEYLIDLGEDSLHYDRRVLRKCNLSDYIVPNLTYDKTKSEESRKDLLSSLSYSSGMVMSGQKIIDRGDIVDKETYDILTSLEKEYTRRNTSKMQTHTVLLGQMLYVALIIACLTLYFNLFRRDYLANTRHILFIASMPVIYPLITSFLIKHNLFNVYIIPFAMAPIFIRVFMDSRTAFVTHVATVLISAISLKYPYEFIATQLVAGMVAIYSLRELSQRSQLIRSAFYVTLASIAFYMSMELIHEKDFARLEYGMYIYIIINGILLLFAYPLLFLFEKVFGFTSNVTLVELSNTNNELLKRLSEVAPGTFQHSMQVANLATEVANKIGAKALLVRTGALYHDIGKMNSPAYFTENQNNFNPHDRISYEQSAAIVISHVKDGLKLADKYNLPQVIKDFISTHHGKGKTKYFLISYKNQNPDQPVDESLFTYPGPNPFTLEQAILMMADSVEAASRSLNEYTEESISGLVDKIVDSQVQEGFFKDCPITFHDITVAKDVFKEKLKTIYHTRISYPELKKK</sequence>
<dbReference type="PROSITE" id="PS51831">
    <property type="entry name" value="HD"/>
    <property type="match status" value="1"/>
</dbReference>
<dbReference type="SUPFAM" id="SSF109604">
    <property type="entry name" value="HD-domain/PDEase-like"/>
    <property type="match status" value="1"/>
</dbReference>
<dbReference type="InterPro" id="IPR011621">
    <property type="entry name" value="Metal-dep_PHydrolase_7TM_intra"/>
</dbReference>
<keyword evidence="1" id="KW-0472">Membrane</keyword>
<dbReference type="InterPro" id="IPR003607">
    <property type="entry name" value="HD/PDEase_dom"/>
</dbReference>
<dbReference type="InterPro" id="IPR011624">
    <property type="entry name" value="Metal-dep_PHydrolase_7TM_extra"/>
</dbReference>
<feature type="transmembrane region" description="Helical" evidence="1">
    <location>
        <begin position="300"/>
        <end position="318"/>
    </location>
</feature>
<keyword evidence="1" id="KW-1133">Transmembrane helix</keyword>
<proteinExistence type="predicted"/>
<name>A0A6N3BBC9_9BACT</name>
<evidence type="ECO:0000313" key="3">
    <source>
        <dbReference type="EMBL" id="VYU01272.1"/>
    </source>
</evidence>
<keyword evidence="1" id="KW-0812">Transmembrane</keyword>
<dbReference type="InterPro" id="IPR006675">
    <property type="entry name" value="HDIG_dom"/>
</dbReference>
<feature type="transmembrane region" description="Helical" evidence="1">
    <location>
        <begin position="323"/>
        <end position="341"/>
    </location>
</feature>
<evidence type="ECO:0000256" key="1">
    <source>
        <dbReference type="SAM" id="Phobius"/>
    </source>
</evidence>
<dbReference type="AlphaFoldDB" id="A0A6N3BBC9"/>
<dbReference type="RefSeq" id="WP_008623204.1">
    <property type="nucleotide sequence ID" value="NZ_CABMOJ010000098.1"/>
</dbReference>
<dbReference type="Pfam" id="PF01966">
    <property type="entry name" value="HD"/>
    <property type="match status" value="1"/>
</dbReference>
<dbReference type="EMBL" id="CACRUT010000011">
    <property type="protein sequence ID" value="VYU01272.1"/>
    <property type="molecule type" value="Genomic_DNA"/>
</dbReference>
<feature type="transmembrane region" description="Helical" evidence="1">
    <location>
        <begin position="363"/>
        <end position="382"/>
    </location>
</feature>
<feature type="domain" description="HD" evidence="2">
    <location>
        <begin position="478"/>
        <end position="621"/>
    </location>
</feature>
<dbReference type="GeneID" id="93559037"/>
<dbReference type="CDD" id="cd00077">
    <property type="entry name" value="HDc"/>
    <property type="match status" value="1"/>
</dbReference>
<organism evidence="3">
    <name type="scientific">Paraprevotella clara</name>
    <dbReference type="NCBI Taxonomy" id="454154"/>
    <lineage>
        <taxon>Bacteria</taxon>
        <taxon>Pseudomonadati</taxon>
        <taxon>Bacteroidota</taxon>
        <taxon>Bacteroidia</taxon>
        <taxon>Bacteroidales</taxon>
        <taxon>Prevotellaceae</taxon>
        <taxon>Paraprevotella</taxon>
    </lineage>
</organism>
<dbReference type="NCBIfam" id="TIGR00277">
    <property type="entry name" value="HDIG"/>
    <property type="match status" value="1"/>
</dbReference>
<reference evidence="3" key="1">
    <citation type="submission" date="2019-11" db="EMBL/GenBank/DDBJ databases">
        <authorList>
            <person name="Feng L."/>
        </authorList>
    </citation>
    <scope>NUCLEOTIDE SEQUENCE</scope>
    <source>
        <strain evidence="3">PclaraLFYP37</strain>
    </source>
</reference>
<feature type="transmembrane region" description="Helical" evidence="1">
    <location>
        <begin position="15"/>
        <end position="33"/>
    </location>
</feature>
<gene>
    <name evidence="3" type="ORF">PCLFYP37_01713</name>
</gene>
<dbReference type="InterPro" id="IPR006674">
    <property type="entry name" value="HD_domain"/>
</dbReference>
<accession>A0A6N3BBC9</accession>